<comment type="caution">
    <text evidence="1">The sequence shown here is derived from an EMBL/GenBank/DDBJ whole genome shotgun (WGS) entry which is preliminary data.</text>
</comment>
<gene>
    <name evidence="1" type="ORF">FHR95_000808</name>
</gene>
<protein>
    <submittedName>
        <fullName evidence="1">Tetratricopeptide (TPR) repeat protein</fullName>
    </submittedName>
</protein>
<dbReference type="Proteomes" id="UP000563050">
    <property type="component" value="Unassembled WGS sequence"/>
</dbReference>
<organism evidence="1 2">
    <name type="scientific">Halomonas fontilapidosi</name>
    <dbReference type="NCBI Taxonomy" id="616675"/>
    <lineage>
        <taxon>Bacteria</taxon>
        <taxon>Pseudomonadati</taxon>
        <taxon>Pseudomonadota</taxon>
        <taxon>Gammaproteobacteria</taxon>
        <taxon>Oceanospirillales</taxon>
        <taxon>Halomonadaceae</taxon>
        <taxon>Halomonas</taxon>
    </lineage>
</organism>
<name>A0A7W5DHY7_9GAMM</name>
<accession>A0A7W5DHY7</accession>
<evidence type="ECO:0000313" key="1">
    <source>
        <dbReference type="EMBL" id="MBB3183267.1"/>
    </source>
</evidence>
<dbReference type="Gene3D" id="1.25.40.10">
    <property type="entry name" value="Tetratricopeptide repeat domain"/>
    <property type="match status" value="1"/>
</dbReference>
<sequence>MTATKLERGSPHLQHLAIAEKGKLAALAGDHARALELYRTSLRLAGEMAAPTPFARHYTDCILESLERQGRHGDALALTIAACEELERRGTPSPLQRRDYATLTLRRAVLLLFLGREDEADHHLEQAVAIARPDRLALAAELQAWRRRALTITAQTLSEALSRHGYYTVRRARVRPDLARRATLPPDLSRQEVT</sequence>
<dbReference type="InterPro" id="IPR011990">
    <property type="entry name" value="TPR-like_helical_dom_sf"/>
</dbReference>
<evidence type="ECO:0000313" key="2">
    <source>
        <dbReference type="Proteomes" id="UP000563050"/>
    </source>
</evidence>
<dbReference type="AlphaFoldDB" id="A0A7W5DHY7"/>
<dbReference type="RefSeq" id="WP_183313463.1">
    <property type="nucleotide sequence ID" value="NZ_JACHXQ010000002.1"/>
</dbReference>
<reference evidence="1 2" key="1">
    <citation type="submission" date="2020-08" db="EMBL/GenBank/DDBJ databases">
        <title>Genomic Encyclopedia of Type Strains, Phase III (KMG-III): the genomes of soil and plant-associated and newly described type strains.</title>
        <authorList>
            <person name="Whitman W."/>
        </authorList>
    </citation>
    <scope>NUCLEOTIDE SEQUENCE [LARGE SCALE GENOMIC DNA]</scope>
    <source>
        <strain evidence="1 2">CECT 7341</strain>
    </source>
</reference>
<proteinExistence type="predicted"/>
<dbReference type="EMBL" id="JACHXQ010000002">
    <property type="protein sequence ID" value="MBB3183267.1"/>
    <property type="molecule type" value="Genomic_DNA"/>
</dbReference>
<keyword evidence="2" id="KW-1185">Reference proteome</keyword>
<dbReference type="SUPFAM" id="SSF48452">
    <property type="entry name" value="TPR-like"/>
    <property type="match status" value="1"/>
</dbReference>